<dbReference type="RefSeq" id="WP_191255830.1">
    <property type="nucleotide sequence ID" value="NZ_BNAY01000004.1"/>
</dbReference>
<name>A0ABQ3LVM3_9PSEU</name>
<protein>
    <submittedName>
        <fullName evidence="1">Uncharacterized protein</fullName>
    </submittedName>
</protein>
<reference evidence="2" key="1">
    <citation type="journal article" date="2019" name="Int. J. Syst. Evol. Microbiol.">
        <title>The Global Catalogue of Microorganisms (GCM) 10K type strain sequencing project: providing services to taxonomists for standard genome sequencing and annotation.</title>
        <authorList>
            <consortium name="The Broad Institute Genomics Platform"/>
            <consortium name="The Broad Institute Genome Sequencing Center for Infectious Disease"/>
            <person name="Wu L."/>
            <person name="Ma J."/>
        </authorList>
    </citation>
    <scope>NUCLEOTIDE SEQUENCE [LARGE SCALE GENOMIC DNA]</scope>
    <source>
        <strain evidence="2">CGMCC 4.7683</strain>
    </source>
</reference>
<evidence type="ECO:0000313" key="1">
    <source>
        <dbReference type="EMBL" id="GHH19464.1"/>
    </source>
</evidence>
<gene>
    <name evidence="1" type="ORF">GCM10017790_38130</name>
</gene>
<dbReference type="EMBL" id="BNAY01000004">
    <property type="protein sequence ID" value="GHH19464.1"/>
    <property type="molecule type" value="Genomic_DNA"/>
</dbReference>
<comment type="caution">
    <text evidence="1">The sequence shown here is derived from an EMBL/GenBank/DDBJ whole genome shotgun (WGS) entry which is preliminary data.</text>
</comment>
<proteinExistence type="predicted"/>
<accession>A0ABQ3LVM3</accession>
<sequence>MDVRELSAQLTPADRLPGVALLVARDVVEYAVADGVLIESAAEDLRRAVDHLALVSVGGAILQSHPALLGELLDIAQTRSLPPKADMSRIRDVLRQLVKAVPAEGSVPVSAGYAGF</sequence>
<evidence type="ECO:0000313" key="2">
    <source>
        <dbReference type="Proteomes" id="UP000635387"/>
    </source>
</evidence>
<dbReference type="Proteomes" id="UP000635387">
    <property type="component" value="Unassembled WGS sequence"/>
</dbReference>
<organism evidence="1 2">
    <name type="scientific">Amycolatopsis oliviviridis</name>
    <dbReference type="NCBI Taxonomy" id="1471590"/>
    <lineage>
        <taxon>Bacteria</taxon>
        <taxon>Bacillati</taxon>
        <taxon>Actinomycetota</taxon>
        <taxon>Actinomycetes</taxon>
        <taxon>Pseudonocardiales</taxon>
        <taxon>Pseudonocardiaceae</taxon>
        <taxon>Amycolatopsis</taxon>
    </lineage>
</organism>
<keyword evidence="2" id="KW-1185">Reference proteome</keyword>